<dbReference type="Proteomes" id="UP000593578">
    <property type="component" value="Unassembled WGS sequence"/>
</dbReference>
<protein>
    <recommendedName>
        <fullName evidence="3">RNase H type-1 domain-containing protein</fullName>
    </recommendedName>
</protein>
<comment type="caution">
    <text evidence="1">The sequence shown here is derived from an EMBL/GenBank/DDBJ whole genome shotgun (WGS) entry which is preliminary data.</text>
</comment>
<dbReference type="AlphaFoldDB" id="A0A7J8Q3Y7"/>
<reference evidence="1 2" key="1">
    <citation type="journal article" date="2019" name="Genome Biol. Evol.">
        <title>Insights into the evolution of the New World diploid cottons (Gossypium, subgenus Houzingenia) based on genome sequencing.</title>
        <authorList>
            <person name="Grover C.E."/>
            <person name="Arick M.A. 2nd"/>
            <person name="Thrash A."/>
            <person name="Conover J.L."/>
            <person name="Sanders W.S."/>
            <person name="Peterson D.G."/>
            <person name="Frelichowski J.E."/>
            <person name="Scheffler J.A."/>
            <person name="Scheffler B.E."/>
            <person name="Wendel J.F."/>
        </authorList>
    </citation>
    <scope>NUCLEOTIDE SEQUENCE [LARGE SCALE GENOMIC DNA]</scope>
    <source>
        <strain evidence="1">8</strain>
        <tissue evidence="1">Leaf</tissue>
    </source>
</reference>
<accession>A0A7J8Q3Y7</accession>
<sequence length="51" mass="5784">MRNGVGEWIFGCNRHVCKSSAFDAELWGSLDSLVLLQQRGYNKIMIHSDSL</sequence>
<evidence type="ECO:0000313" key="1">
    <source>
        <dbReference type="EMBL" id="MBA0596255.1"/>
    </source>
</evidence>
<evidence type="ECO:0008006" key="3">
    <source>
        <dbReference type="Google" id="ProtNLM"/>
    </source>
</evidence>
<evidence type="ECO:0000313" key="2">
    <source>
        <dbReference type="Proteomes" id="UP000593578"/>
    </source>
</evidence>
<organism evidence="1 2">
    <name type="scientific">Gossypium raimondii</name>
    <name type="common">Peruvian cotton</name>
    <name type="synonym">Gossypium klotzschianum subsp. raimondii</name>
    <dbReference type="NCBI Taxonomy" id="29730"/>
    <lineage>
        <taxon>Eukaryota</taxon>
        <taxon>Viridiplantae</taxon>
        <taxon>Streptophyta</taxon>
        <taxon>Embryophyta</taxon>
        <taxon>Tracheophyta</taxon>
        <taxon>Spermatophyta</taxon>
        <taxon>Magnoliopsida</taxon>
        <taxon>eudicotyledons</taxon>
        <taxon>Gunneridae</taxon>
        <taxon>Pentapetalae</taxon>
        <taxon>rosids</taxon>
        <taxon>malvids</taxon>
        <taxon>Malvales</taxon>
        <taxon>Malvaceae</taxon>
        <taxon>Malvoideae</taxon>
        <taxon>Gossypium</taxon>
    </lineage>
</organism>
<proteinExistence type="predicted"/>
<gene>
    <name evidence="1" type="ORF">Gorai_013084</name>
</gene>
<dbReference type="EMBL" id="JABEZZ010000009">
    <property type="protein sequence ID" value="MBA0596255.1"/>
    <property type="molecule type" value="Genomic_DNA"/>
</dbReference>
<name>A0A7J8Q3Y7_GOSRA</name>